<protein>
    <submittedName>
        <fullName evidence="3">Uncharacterized protein LOC115874197</fullName>
    </submittedName>
</protein>
<dbReference type="SUPFAM" id="SSF56219">
    <property type="entry name" value="DNase I-like"/>
    <property type="match status" value="1"/>
</dbReference>
<dbReference type="Gene3D" id="3.60.10.10">
    <property type="entry name" value="Endonuclease/exonuclease/phosphatase"/>
    <property type="match status" value="1"/>
</dbReference>
<name>A0A6J2X1U0_SITOR</name>
<gene>
    <name evidence="3" type="primary">LOC115874197</name>
</gene>
<dbReference type="AlphaFoldDB" id="A0A6J2X1U0"/>
<accession>A0A6J2X1U0</accession>
<evidence type="ECO:0000256" key="1">
    <source>
        <dbReference type="SAM" id="MobiDB-lite"/>
    </source>
</evidence>
<dbReference type="InParanoid" id="A0A6J2X1U0"/>
<feature type="region of interest" description="Disordered" evidence="1">
    <location>
        <begin position="1"/>
        <end position="31"/>
    </location>
</feature>
<dbReference type="Proteomes" id="UP000504635">
    <property type="component" value="Unplaced"/>
</dbReference>
<evidence type="ECO:0000313" key="2">
    <source>
        <dbReference type="Proteomes" id="UP000504635"/>
    </source>
</evidence>
<dbReference type="OrthoDB" id="6769313at2759"/>
<evidence type="ECO:0000313" key="3">
    <source>
        <dbReference type="RefSeq" id="XP_030745153.1"/>
    </source>
</evidence>
<organism evidence="2 3">
    <name type="scientific">Sitophilus oryzae</name>
    <name type="common">Rice weevil</name>
    <name type="synonym">Curculio oryzae</name>
    <dbReference type="NCBI Taxonomy" id="7048"/>
    <lineage>
        <taxon>Eukaryota</taxon>
        <taxon>Metazoa</taxon>
        <taxon>Ecdysozoa</taxon>
        <taxon>Arthropoda</taxon>
        <taxon>Hexapoda</taxon>
        <taxon>Insecta</taxon>
        <taxon>Pterygota</taxon>
        <taxon>Neoptera</taxon>
        <taxon>Endopterygota</taxon>
        <taxon>Coleoptera</taxon>
        <taxon>Polyphaga</taxon>
        <taxon>Cucujiformia</taxon>
        <taxon>Curculionidae</taxon>
        <taxon>Dryophthorinae</taxon>
        <taxon>Sitophilus</taxon>
    </lineage>
</organism>
<dbReference type="RefSeq" id="XP_030745153.1">
    <property type="nucleotide sequence ID" value="XM_030889293.1"/>
</dbReference>
<keyword evidence="2" id="KW-1185">Reference proteome</keyword>
<feature type="compositionally biased region" description="Basic and acidic residues" evidence="1">
    <location>
        <begin position="1"/>
        <end position="14"/>
    </location>
</feature>
<dbReference type="InterPro" id="IPR036691">
    <property type="entry name" value="Endo/exonu/phosph_ase_sf"/>
</dbReference>
<sequence>MSSTRMRDVTDHGIRKPRSGRGGISRLDHGASQVVIQRNPRDRRTNKNATILKTDKSNKKNRSNTTLTRIATWNIKTLYKTGKLTTVAIEMRRMGIEVLGLSEVRWPNAGECNSDNVVLYYSGCQNGEHQHGVGIMIKKELKQYVANFVPYNEKE</sequence>
<dbReference type="KEGG" id="soy:115874197"/>
<proteinExistence type="predicted"/>
<reference evidence="3" key="1">
    <citation type="submission" date="2025-08" db="UniProtKB">
        <authorList>
            <consortium name="RefSeq"/>
        </authorList>
    </citation>
    <scope>IDENTIFICATION</scope>
    <source>
        <tissue evidence="3">Gonads</tissue>
    </source>
</reference>
<dbReference type="GeneID" id="115874197"/>